<feature type="coiled-coil region" evidence="1">
    <location>
        <begin position="75"/>
        <end position="102"/>
    </location>
</feature>
<comment type="caution">
    <text evidence="2">The sequence shown here is derived from an EMBL/GenBank/DDBJ whole genome shotgun (WGS) entry which is preliminary data.</text>
</comment>
<keyword evidence="1" id="KW-0175">Coiled coil</keyword>
<evidence type="ECO:0000313" key="3">
    <source>
        <dbReference type="Proteomes" id="UP001501570"/>
    </source>
</evidence>
<protein>
    <recommendedName>
        <fullName evidence="4">Polyhydroxyalkanoate synthesis regulator phasin</fullName>
    </recommendedName>
</protein>
<evidence type="ECO:0008006" key="4">
    <source>
        <dbReference type="Google" id="ProtNLM"/>
    </source>
</evidence>
<name>A0ABP9S8C2_9ACTN</name>
<sequence>MQDAWRAYLDLALGLTETSRKRATKVAKKLVGKGGATAEQLQTMAEDLISTSAANREAITRLVRFELDRTLAKVGLATQEEVTELTTRVRELEEELSTARASASASAAAVPPVPVGTPVASAGPVKAVRKVAKKAVAKKAPAKKAVPGAAEPTAVSVSKTTPRAGARKAGVADTVVKVTPARVVAKKTGSAAAPATPASNAVVKKAVAKKAAIKRTTPSAPGGMTQGEA</sequence>
<proteinExistence type="predicted"/>
<keyword evidence="3" id="KW-1185">Reference proteome</keyword>
<reference evidence="3" key="1">
    <citation type="journal article" date="2019" name="Int. J. Syst. Evol. Microbiol.">
        <title>The Global Catalogue of Microorganisms (GCM) 10K type strain sequencing project: providing services to taxonomists for standard genome sequencing and annotation.</title>
        <authorList>
            <consortium name="The Broad Institute Genomics Platform"/>
            <consortium name="The Broad Institute Genome Sequencing Center for Infectious Disease"/>
            <person name="Wu L."/>
            <person name="Ma J."/>
        </authorList>
    </citation>
    <scope>NUCLEOTIDE SEQUENCE [LARGE SCALE GENOMIC DNA]</scope>
    <source>
        <strain evidence="3">JCM 18304</strain>
    </source>
</reference>
<evidence type="ECO:0000256" key="1">
    <source>
        <dbReference type="SAM" id="Coils"/>
    </source>
</evidence>
<gene>
    <name evidence="2" type="ORF">GCM10023322_51020</name>
</gene>
<dbReference type="Proteomes" id="UP001501570">
    <property type="component" value="Unassembled WGS sequence"/>
</dbReference>
<accession>A0ABP9S8C2</accession>
<evidence type="ECO:0000313" key="2">
    <source>
        <dbReference type="EMBL" id="GAA5192143.1"/>
    </source>
</evidence>
<organism evidence="2 3">
    <name type="scientific">Rugosimonospora acidiphila</name>
    <dbReference type="NCBI Taxonomy" id="556531"/>
    <lineage>
        <taxon>Bacteria</taxon>
        <taxon>Bacillati</taxon>
        <taxon>Actinomycetota</taxon>
        <taxon>Actinomycetes</taxon>
        <taxon>Micromonosporales</taxon>
        <taxon>Micromonosporaceae</taxon>
        <taxon>Rugosimonospora</taxon>
    </lineage>
</organism>
<dbReference type="EMBL" id="BAABJQ010000017">
    <property type="protein sequence ID" value="GAA5192143.1"/>
    <property type="molecule type" value="Genomic_DNA"/>
</dbReference>